<sequence>MFSSLDPSIFDDPEFKEDSVRELIVAPILSRLGYGPTGDIRVTRSKSLKHPFIRVGTKNHPVTTIPDYTIYVDDKPAFVLDAKAPNQDVLDPAHVQQAYSYAIHPEVRCEEFGLCNGRQLVAFSVAQRDPLVIVEFDQIEARWEEIEKLLLPKYLQEPAMRRFKPDFGEALLRMGFDSDAALVMLGTRLNLFGVVSNEIVTASANCDMGFGEHCVSFDFHPKLLPEIVAGLPEPLAEQFCNALSRAPHQAAAGLVIELDLTARLGEETQGQWETFVPLLIEEIHESRFNPEEIAEDPNDIPPHVFKLRDAFVIRDGEEDA</sequence>
<dbReference type="AlphaFoldDB" id="A0A1Y1S9P7"/>
<evidence type="ECO:0000313" key="2">
    <source>
        <dbReference type="Proteomes" id="UP000192342"/>
    </source>
</evidence>
<name>A0A1Y1S9P7_9GAMM</name>
<dbReference type="STRING" id="1317117.ATO7_16429"/>
<keyword evidence="2" id="KW-1185">Reference proteome</keyword>
<dbReference type="Proteomes" id="UP000192342">
    <property type="component" value="Unassembled WGS sequence"/>
</dbReference>
<dbReference type="RefSeq" id="WP_083563538.1">
    <property type="nucleotide sequence ID" value="NZ_AQQV01000008.1"/>
</dbReference>
<dbReference type="EMBL" id="AQQV01000008">
    <property type="protein sequence ID" value="ORE84960.1"/>
    <property type="molecule type" value="Genomic_DNA"/>
</dbReference>
<reference evidence="1 2" key="1">
    <citation type="submission" date="2013-04" db="EMBL/GenBank/DDBJ databases">
        <title>Oceanococcus atlanticus 22II-S10r2 Genome Sequencing.</title>
        <authorList>
            <person name="Lai Q."/>
            <person name="Li G."/>
            <person name="Shao Z."/>
        </authorList>
    </citation>
    <scope>NUCLEOTIDE SEQUENCE [LARGE SCALE GENOMIC DNA]</scope>
    <source>
        <strain evidence="1 2">22II-S10r2</strain>
    </source>
</reference>
<accession>A0A1Y1S9P7</accession>
<evidence type="ECO:0000313" key="1">
    <source>
        <dbReference type="EMBL" id="ORE84960.1"/>
    </source>
</evidence>
<protein>
    <submittedName>
        <fullName evidence="1">Uncharacterized protein</fullName>
    </submittedName>
</protein>
<proteinExistence type="predicted"/>
<organism evidence="1 2">
    <name type="scientific">Oceanococcus atlanticus</name>
    <dbReference type="NCBI Taxonomy" id="1317117"/>
    <lineage>
        <taxon>Bacteria</taxon>
        <taxon>Pseudomonadati</taxon>
        <taxon>Pseudomonadota</taxon>
        <taxon>Gammaproteobacteria</taxon>
        <taxon>Chromatiales</taxon>
        <taxon>Oceanococcaceae</taxon>
        <taxon>Oceanococcus</taxon>
    </lineage>
</organism>
<comment type="caution">
    <text evidence="1">The sequence shown here is derived from an EMBL/GenBank/DDBJ whole genome shotgun (WGS) entry which is preliminary data.</text>
</comment>
<gene>
    <name evidence="1" type="ORF">ATO7_16429</name>
</gene>
<dbReference type="OrthoDB" id="6380146at2"/>